<feature type="transmembrane region" description="Helical" evidence="1">
    <location>
        <begin position="63"/>
        <end position="83"/>
    </location>
</feature>
<feature type="transmembrane region" description="Helical" evidence="1">
    <location>
        <begin position="255"/>
        <end position="283"/>
    </location>
</feature>
<evidence type="ECO:0000313" key="3">
    <source>
        <dbReference type="Proteomes" id="UP001155483"/>
    </source>
</evidence>
<gene>
    <name evidence="2" type="ORF">OCK74_20940</name>
</gene>
<keyword evidence="1" id="KW-1133">Transmembrane helix</keyword>
<dbReference type="Proteomes" id="UP001155483">
    <property type="component" value="Unassembled WGS sequence"/>
</dbReference>
<organism evidence="2 3">
    <name type="scientific">Paraflavisolibacter caeni</name>
    <dbReference type="NCBI Taxonomy" id="2982496"/>
    <lineage>
        <taxon>Bacteria</taxon>
        <taxon>Pseudomonadati</taxon>
        <taxon>Bacteroidota</taxon>
        <taxon>Chitinophagia</taxon>
        <taxon>Chitinophagales</taxon>
        <taxon>Chitinophagaceae</taxon>
        <taxon>Paraflavisolibacter</taxon>
    </lineage>
</organism>
<keyword evidence="1" id="KW-0812">Transmembrane</keyword>
<reference evidence="2" key="2">
    <citation type="submission" date="2023-04" db="EMBL/GenBank/DDBJ databases">
        <title>Paracnuella aquatica gen. nov., sp. nov., a member of the family Chitinophagaceae isolated from a hot spring.</title>
        <authorList>
            <person name="Wang C."/>
        </authorList>
    </citation>
    <scope>NUCLEOTIDE SEQUENCE</scope>
    <source>
        <strain evidence="2">LB-8</strain>
    </source>
</reference>
<feature type="transmembrane region" description="Helical" evidence="1">
    <location>
        <begin position="129"/>
        <end position="146"/>
    </location>
</feature>
<evidence type="ECO:0000313" key="2">
    <source>
        <dbReference type="EMBL" id="MCU7551601.1"/>
    </source>
</evidence>
<keyword evidence="1" id="KW-0472">Membrane</keyword>
<feature type="transmembrane region" description="Helical" evidence="1">
    <location>
        <begin position="90"/>
        <end position="109"/>
    </location>
</feature>
<name>A0A9X3B9P7_9BACT</name>
<evidence type="ECO:0000256" key="1">
    <source>
        <dbReference type="SAM" id="Phobius"/>
    </source>
</evidence>
<dbReference type="AlphaFoldDB" id="A0A9X3B9P7"/>
<keyword evidence="3" id="KW-1185">Reference proteome</keyword>
<accession>A0A9X3B9P7</accession>
<protein>
    <submittedName>
        <fullName evidence="2">Uncharacterized protein</fullName>
    </submittedName>
</protein>
<comment type="caution">
    <text evidence="2">The sequence shown here is derived from an EMBL/GenBank/DDBJ whole genome shotgun (WGS) entry which is preliminary data.</text>
</comment>
<dbReference type="RefSeq" id="WP_279299040.1">
    <property type="nucleotide sequence ID" value="NZ_JAOTIF010000022.1"/>
</dbReference>
<dbReference type="EMBL" id="JAOTIF010000022">
    <property type="protein sequence ID" value="MCU7551601.1"/>
    <property type="molecule type" value="Genomic_DNA"/>
</dbReference>
<proteinExistence type="predicted"/>
<feature type="transmembrane region" description="Helical" evidence="1">
    <location>
        <begin position="289"/>
        <end position="308"/>
    </location>
</feature>
<sequence>MNRNLLLSIAAIVLVVTAAIFISAGRIYSSTALMAIAIIAVMRNFRGMQVTRWAKANPRKTQVLITVLQIAIIFLGLLIGYNLKELGYQLSTTATVVFGTILCIGFFSIPFLPKRNTIALPVTLNRDRIAYLSIILSAFALMVITGNRIEDQFPNSPLSHTLSSIDQAIFSQDLPPADVPDLELASYSNQQQAASINENASMVSFASFAVTGHKSATIDPGKEEPGKIKPGKKAKRLERKKQRMMKQVLKLRKAFGAWATVGTIFLVLLLIVTTCSGICMIAIGGSAGTVAFGVVLIALSIFGIIKLVNRKKRIKPA</sequence>
<reference evidence="2" key="1">
    <citation type="submission" date="2022-09" db="EMBL/GenBank/DDBJ databases">
        <authorList>
            <person name="Yuan C."/>
            <person name="Ke Z."/>
        </authorList>
    </citation>
    <scope>NUCLEOTIDE SEQUENCE</scope>
    <source>
        <strain evidence="2">LB-8</strain>
    </source>
</reference>